<name>A0A665W6R8_ECHNA</name>
<protein>
    <submittedName>
        <fullName evidence="2">Uncharacterized protein</fullName>
    </submittedName>
</protein>
<reference evidence="2" key="1">
    <citation type="submission" date="2021-04" db="EMBL/GenBank/DDBJ databases">
        <authorList>
            <consortium name="Wellcome Sanger Institute Data Sharing"/>
        </authorList>
    </citation>
    <scope>NUCLEOTIDE SEQUENCE [LARGE SCALE GENOMIC DNA]</scope>
</reference>
<dbReference type="Pfam" id="PF15092">
    <property type="entry name" value="UPF0728"/>
    <property type="match status" value="1"/>
</dbReference>
<sequence>MPTKARVTLFYGPYESGGVLKHRTSRLRGLTAALAARGHRCFLEETRERNTVELVVSGELVFSCRIQQLEFGGDGELDPCCREAVAAVERAY</sequence>
<reference evidence="2" key="3">
    <citation type="submission" date="2025-09" db="UniProtKB">
        <authorList>
            <consortium name="Ensembl"/>
        </authorList>
    </citation>
    <scope>IDENTIFICATION</scope>
</reference>
<dbReference type="CTD" id="100346304"/>
<dbReference type="Proteomes" id="UP000472264">
    <property type="component" value="Chromosome 15"/>
</dbReference>
<dbReference type="GeneID" id="115055726"/>
<evidence type="ECO:0000256" key="1">
    <source>
        <dbReference type="ARBA" id="ARBA00009973"/>
    </source>
</evidence>
<evidence type="ECO:0000313" key="2">
    <source>
        <dbReference type="Ensembl" id="ENSENLP00000039417.1"/>
    </source>
</evidence>
<dbReference type="PANTHER" id="PTHR28448">
    <property type="entry name" value="UPF0728 PROTEIN C10ORF53"/>
    <property type="match status" value="1"/>
</dbReference>
<dbReference type="InParanoid" id="A0A665W6R8"/>
<keyword evidence="3" id="KW-1185">Reference proteome</keyword>
<proteinExistence type="inferred from homology"/>
<reference evidence="2" key="2">
    <citation type="submission" date="2025-08" db="UniProtKB">
        <authorList>
            <consortium name="Ensembl"/>
        </authorList>
    </citation>
    <scope>IDENTIFICATION</scope>
</reference>
<comment type="similarity">
    <text evidence="1">Belongs to the UPF0728 family.</text>
</comment>
<dbReference type="OrthoDB" id="10003460at2759"/>
<dbReference type="AlphaFoldDB" id="A0A665W6R8"/>
<dbReference type="Ensembl" id="ENSENLT00000040443.1">
    <property type="protein sequence ID" value="ENSENLP00000039417.1"/>
    <property type="gene ID" value="ENSENLG00000017001.1"/>
</dbReference>
<evidence type="ECO:0000313" key="3">
    <source>
        <dbReference type="Proteomes" id="UP000472264"/>
    </source>
</evidence>
<accession>A0A665W6R8</accession>
<organism evidence="2 3">
    <name type="scientific">Echeneis naucrates</name>
    <name type="common">Live sharksucker</name>
    <dbReference type="NCBI Taxonomy" id="173247"/>
    <lineage>
        <taxon>Eukaryota</taxon>
        <taxon>Metazoa</taxon>
        <taxon>Chordata</taxon>
        <taxon>Craniata</taxon>
        <taxon>Vertebrata</taxon>
        <taxon>Euteleostomi</taxon>
        <taxon>Actinopterygii</taxon>
        <taxon>Neopterygii</taxon>
        <taxon>Teleostei</taxon>
        <taxon>Neoteleostei</taxon>
        <taxon>Acanthomorphata</taxon>
        <taxon>Carangaria</taxon>
        <taxon>Carangiformes</taxon>
        <taxon>Echeneidae</taxon>
        <taxon>Echeneis</taxon>
    </lineage>
</organism>
<dbReference type="RefSeq" id="XP_029377587.1">
    <property type="nucleotide sequence ID" value="XM_029521727.1"/>
</dbReference>
<dbReference type="InterPro" id="IPR027885">
    <property type="entry name" value="UPF0728"/>
</dbReference>
<dbReference type="FunCoup" id="A0A665W6R8">
    <property type="interactions" value="65"/>
</dbReference>
<gene>
    <name evidence="2" type="primary">c15h10orf53</name>
</gene>
<dbReference type="OMA" id="VEHRTYR"/>
<dbReference type="PANTHER" id="PTHR28448:SF1">
    <property type="entry name" value="UPF0728 PROTEIN C10ORF53"/>
    <property type="match status" value="1"/>
</dbReference>